<dbReference type="AlphaFoldDB" id="A0A0E9Q084"/>
<organism evidence="1">
    <name type="scientific">Anguilla anguilla</name>
    <name type="common">European freshwater eel</name>
    <name type="synonym">Muraena anguilla</name>
    <dbReference type="NCBI Taxonomy" id="7936"/>
    <lineage>
        <taxon>Eukaryota</taxon>
        <taxon>Metazoa</taxon>
        <taxon>Chordata</taxon>
        <taxon>Craniata</taxon>
        <taxon>Vertebrata</taxon>
        <taxon>Euteleostomi</taxon>
        <taxon>Actinopterygii</taxon>
        <taxon>Neopterygii</taxon>
        <taxon>Teleostei</taxon>
        <taxon>Anguilliformes</taxon>
        <taxon>Anguillidae</taxon>
        <taxon>Anguilla</taxon>
    </lineage>
</organism>
<reference evidence="1" key="2">
    <citation type="journal article" date="2015" name="Fish Shellfish Immunol.">
        <title>Early steps in the European eel (Anguilla anguilla)-Vibrio vulnificus interaction in the gills: Role of the RtxA13 toxin.</title>
        <authorList>
            <person name="Callol A."/>
            <person name="Pajuelo D."/>
            <person name="Ebbesson L."/>
            <person name="Teles M."/>
            <person name="MacKenzie S."/>
            <person name="Amaro C."/>
        </authorList>
    </citation>
    <scope>NUCLEOTIDE SEQUENCE</scope>
</reference>
<sequence>MGTCSGCGGTVGDETLRRFMSETSHWTRTEKASRPA</sequence>
<name>A0A0E9Q084_ANGAN</name>
<reference evidence="1" key="1">
    <citation type="submission" date="2014-11" db="EMBL/GenBank/DDBJ databases">
        <authorList>
            <person name="Amaro Gonzalez C."/>
        </authorList>
    </citation>
    <scope>NUCLEOTIDE SEQUENCE</scope>
</reference>
<accession>A0A0E9Q084</accession>
<protein>
    <submittedName>
        <fullName evidence="1">Uncharacterized protein</fullName>
    </submittedName>
</protein>
<evidence type="ECO:0000313" key="1">
    <source>
        <dbReference type="EMBL" id="JAH10174.1"/>
    </source>
</evidence>
<proteinExistence type="predicted"/>
<dbReference type="EMBL" id="GBXM01098403">
    <property type="protein sequence ID" value="JAH10174.1"/>
    <property type="molecule type" value="Transcribed_RNA"/>
</dbReference>